<dbReference type="EMBL" id="AM431885">
    <property type="protein sequence ID" value="CAN71556.1"/>
    <property type="molecule type" value="Genomic_DNA"/>
</dbReference>
<sequence>MANIVTHPKGLTHASRPTLPIKRHTDAPPRALDPVSARREALKPSSEYVNVAAHPGGSPMPSARRCPSKGTWMPLPPCNKRPSHALGPISTS</sequence>
<name>A5AQ09_VITVI</name>
<organism evidence="2">
    <name type="scientific">Vitis vinifera</name>
    <name type="common">Grape</name>
    <dbReference type="NCBI Taxonomy" id="29760"/>
    <lineage>
        <taxon>Eukaryota</taxon>
        <taxon>Viridiplantae</taxon>
        <taxon>Streptophyta</taxon>
        <taxon>Embryophyta</taxon>
        <taxon>Tracheophyta</taxon>
        <taxon>Spermatophyta</taxon>
        <taxon>Magnoliopsida</taxon>
        <taxon>eudicotyledons</taxon>
        <taxon>Gunneridae</taxon>
        <taxon>Pentapetalae</taxon>
        <taxon>rosids</taxon>
        <taxon>Vitales</taxon>
        <taxon>Vitaceae</taxon>
        <taxon>Viteae</taxon>
        <taxon>Vitis</taxon>
    </lineage>
</organism>
<feature type="region of interest" description="Disordered" evidence="1">
    <location>
        <begin position="1"/>
        <end position="33"/>
    </location>
</feature>
<feature type="region of interest" description="Disordered" evidence="1">
    <location>
        <begin position="73"/>
        <end position="92"/>
    </location>
</feature>
<accession>A5AQ09</accession>
<reference evidence="2" key="1">
    <citation type="journal article" date="2007" name="PLoS ONE">
        <title>The first genome sequence of an elite grapevine cultivar (Pinot noir Vitis vinifera L.): coping with a highly heterozygous genome.</title>
        <authorList>
            <person name="Velasco R."/>
            <person name="Zharkikh A."/>
            <person name="Troggio M."/>
            <person name="Cartwright D.A."/>
            <person name="Cestaro A."/>
            <person name="Pruss D."/>
            <person name="Pindo M."/>
            <person name="FitzGerald L.M."/>
            <person name="Vezzulli S."/>
            <person name="Reid J."/>
            <person name="Malacarne G."/>
            <person name="Iliev D."/>
            <person name="Coppola G."/>
            <person name="Wardell B."/>
            <person name="Micheletti D."/>
            <person name="Macalma T."/>
            <person name="Facci M."/>
            <person name="Mitchell J.T."/>
            <person name="Perazzolli M."/>
            <person name="Eldredge G."/>
            <person name="Gatto P."/>
            <person name="Oyzerski R."/>
            <person name="Moretto M."/>
            <person name="Gutin N."/>
            <person name="Stefanini M."/>
            <person name="Chen Y."/>
            <person name="Segala C."/>
            <person name="Davenport C."/>
            <person name="Dematte L."/>
            <person name="Mraz A."/>
            <person name="Battilana J."/>
            <person name="Stormo K."/>
            <person name="Costa F."/>
            <person name="Tao Q."/>
            <person name="Si-Ammour A."/>
            <person name="Harkins T."/>
            <person name="Lackey A."/>
            <person name="Perbost C."/>
            <person name="Taillon B."/>
            <person name="Stella A."/>
            <person name="Solovyev V."/>
            <person name="Fawcett J.A."/>
            <person name="Sterck L."/>
            <person name="Vandepoele K."/>
            <person name="Grando S.M."/>
            <person name="Toppo S."/>
            <person name="Moser C."/>
            <person name="Lanchbury J."/>
            <person name="Bogden R."/>
            <person name="Skolnick M."/>
            <person name="Sgaramella V."/>
            <person name="Bhatnagar S.K."/>
            <person name="Fontana P."/>
            <person name="Gutin A."/>
            <person name="Van de Peer Y."/>
            <person name="Salamini F."/>
            <person name="Viola R."/>
        </authorList>
    </citation>
    <scope>NUCLEOTIDE SEQUENCE</scope>
</reference>
<dbReference type="AlphaFoldDB" id="A5AQ09"/>
<protein>
    <submittedName>
        <fullName evidence="2">Uncharacterized protein</fullName>
    </submittedName>
</protein>
<evidence type="ECO:0000313" key="2">
    <source>
        <dbReference type="EMBL" id="CAN71556.1"/>
    </source>
</evidence>
<evidence type="ECO:0000256" key="1">
    <source>
        <dbReference type="SAM" id="MobiDB-lite"/>
    </source>
</evidence>
<gene>
    <name evidence="2" type="ORF">VITISV_039553</name>
</gene>
<proteinExistence type="predicted"/>